<accession>A0ACD3YTM3</accession>
<proteinExistence type="predicted"/>
<organism evidence="1 2">
    <name type="scientific">Fusarium solani subsp. cucurbitae</name>
    <name type="common">Neocosmosporum cucurbitae</name>
    <dbReference type="NCBI Taxonomy" id="2747967"/>
    <lineage>
        <taxon>Eukaryota</taxon>
        <taxon>Fungi</taxon>
        <taxon>Dikarya</taxon>
        <taxon>Ascomycota</taxon>
        <taxon>Pezizomycotina</taxon>
        <taxon>Sordariomycetes</taxon>
        <taxon>Hypocreomycetidae</taxon>
        <taxon>Hypocreales</taxon>
        <taxon>Nectriaceae</taxon>
        <taxon>Fusarium</taxon>
        <taxon>Fusarium solani species complex</taxon>
    </lineage>
</organism>
<evidence type="ECO:0000313" key="2">
    <source>
        <dbReference type="Proteomes" id="UP000830768"/>
    </source>
</evidence>
<dbReference type="EMBL" id="CP090032">
    <property type="protein sequence ID" value="UPK92291.1"/>
    <property type="molecule type" value="Genomic_DNA"/>
</dbReference>
<gene>
    <name evidence="1" type="ORF">LCI18_003226</name>
</gene>
<keyword evidence="2" id="KW-1185">Reference proteome</keyword>
<name>A0ACD3YTM3_FUSSC</name>
<protein>
    <submittedName>
        <fullName evidence="1">Uncharacterized protein</fullName>
    </submittedName>
</protein>
<reference evidence="1" key="1">
    <citation type="submission" date="2021-11" db="EMBL/GenBank/DDBJ databases">
        <title>Fusarium solani-melongenae Genome sequencing and assembly.</title>
        <authorList>
            <person name="Xie S."/>
            <person name="Huang L."/>
            <person name="Zhang X."/>
        </authorList>
    </citation>
    <scope>NUCLEOTIDE SEQUENCE</scope>
    <source>
        <strain evidence="1">CRI 24-3</strain>
    </source>
</reference>
<evidence type="ECO:0000313" key="1">
    <source>
        <dbReference type="EMBL" id="UPK92291.1"/>
    </source>
</evidence>
<dbReference type="Proteomes" id="UP000830768">
    <property type="component" value="Chromosome 3"/>
</dbReference>
<sequence length="353" mass="39077">MKDKVASTNIFYASLMSSMLIDNTIAENFGGPAEKLSPRGFTLDNVPSLKGKVGVVTGGSEGVGYGITHILLSHDIEKLYILSMSEDIVNDAKKSFAQELGHEIADRAVWIKCDLSDWAETKKAAEQIKNSTDRLDILVNNAGRGIMTYQLTDYGVDRHMAVNHFGHVILTTYLLPLLKETSKKHGLTRIVNQSSNAHRAAPGGTKFDSLDDLNQDLGPNAQYGRSKLANLLYTRYFDRNVTRKGFPDLIVNATHPGFVSTRQSTEHIHEPYPLAGYMVSTVMEPFKKDQFEGATSAAYAATVTHLTGEYLCCPAVPEHGTTLSQQVKLAEDLMELTRKVISDKFEPFDDRKF</sequence>